<dbReference type="Proteomes" id="UP001318860">
    <property type="component" value="Unassembled WGS sequence"/>
</dbReference>
<dbReference type="SMART" id="SM00336">
    <property type="entry name" value="BBOX"/>
    <property type="match status" value="1"/>
</dbReference>
<protein>
    <recommendedName>
        <fullName evidence="5">B box-type domain-containing protein</fullName>
    </recommendedName>
</protein>
<evidence type="ECO:0000256" key="3">
    <source>
        <dbReference type="ARBA" id="ARBA00022833"/>
    </source>
</evidence>
<dbReference type="CDD" id="cd19821">
    <property type="entry name" value="Bbox1_BBX-like"/>
    <property type="match status" value="1"/>
</dbReference>
<evidence type="ECO:0000256" key="1">
    <source>
        <dbReference type="ARBA" id="ARBA00022723"/>
    </source>
</evidence>
<keyword evidence="1" id="KW-0479">Metal-binding</keyword>
<evidence type="ECO:0000256" key="2">
    <source>
        <dbReference type="ARBA" id="ARBA00022771"/>
    </source>
</evidence>
<dbReference type="Pfam" id="PF00643">
    <property type="entry name" value="zf-B_box"/>
    <property type="match status" value="1"/>
</dbReference>
<dbReference type="InterPro" id="IPR049808">
    <property type="entry name" value="CONSTANS-like_Bbox1"/>
</dbReference>
<evidence type="ECO:0000313" key="7">
    <source>
        <dbReference type="Proteomes" id="UP001318860"/>
    </source>
</evidence>
<keyword evidence="2" id="KW-0863">Zinc-finger</keyword>
<evidence type="ECO:0000256" key="4">
    <source>
        <dbReference type="SAM" id="MobiDB-lite"/>
    </source>
</evidence>
<feature type="compositionally biased region" description="Acidic residues" evidence="4">
    <location>
        <begin position="116"/>
        <end position="127"/>
    </location>
</feature>
<feature type="compositionally biased region" description="Low complexity" evidence="4">
    <location>
        <begin position="151"/>
        <end position="167"/>
    </location>
</feature>
<feature type="region of interest" description="Disordered" evidence="4">
    <location>
        <begin position="90"/>
        <end position="199"/>
    </location>
</feature>
<dbReference type="InterPro" id="IPR000315">
    <property type="entry name" value="Znf_B-box"/>
</dbReference>
<name>A0ABR0VLU8_REHGL</name>
<keyword evidence="3" id="KW-0862">Zinc</keyword>
<dbReference type="EMBL" id="JABTTQ020001136">
    <property type="protein sequence ID" value="KAK6134755.1"/>
    <property type="molecule type" value="Genomic_DNA"/>
</dbReference>
<keyword evidence="7" id="KW-1185">Reference proteome</keyword>
<accession>A0ABR0VLU8</accession>
<sequence>MKRACELCKKMARIHCESDQASLCWDCDAKVHSANFLVARHSRNLLCHVCQSPTPWSASGSRLGPTVSVCQKCVGGGICDQSGEQYEEELAAEELEENQVVPWSPPPPAPESSSSSEDEESVGDDDMVVSRKRRRLQIASTDELSDDENKSSSSHSNIRKSPPYSAEEVAEEEASSVESLSRRIATSQQKIRKTDSGPVGVYESGILEALRRFHQEETGSGAEMQELCTLSDGPRAVDLNYYDSN</sequence>
<dbReference type="PANTHER" id="PTHR31717:SF60">
    <property type="entry name" value="B-BOX TYPE ZINC FINGER FAMILY PROTEIN"/>
    <property type="match status" value="1"/>
</dbReference>
<evidence type="ECO:0000259" key="5">
    <source>
        <dbReference type="SMART" id="SM00336"/>
    </source>
</evidence>
<dbReference type="PANTHER" id="PTHR31717">
    <property type="entry name" value="ZINC FINGER PROTEIN CONSTANS-LIKE 10"/>
    <property type="match status" value="1"/>
</dbReference>
<reference evidence="6 7" key="1">
    <citation type="journal article" date="2021" name="Comput. Struct. Biotechnol. J.">
        <title>De novo genome assembly of the potent medicinal plant Rehmannia glutinosa using nanopore technology.</title>
        <authorList>
            <person name="Ma L."/>
            <person name="Dong C."/>
            <person name="Song C."/>
            <person name="Wang X."/>
            <person name="Zheng X."/>
            <person name="Niu Y."/>
            <person name="Chen S."/>
            <person name="Feng W."/>
        </authorList>
    </citation>
    <scope>NUCLEOTIDE SEQUENCE [LARGE SCALE GENOMIC DNA]</scope>
    <source>
        <strain evidence="6">DH-2019</strain>
    </source>
</reference>
<gene>
    <name evidence="6" type="ORF">DH2020_031489</name>
</gene>
<proteinExistence type="predicted"/>
<organism evidence="6 7">
    <name type="scientific">Rehmannia glutinosa</name>
    <name type="common">Chinese foxglove</name>
    <dbReference type="NCBI Taxonomy" id="99300"/>
    <lineage>
        <taxon>Eukaryota</taxon>
        <taxon>Viridiplantae</taxon>
        <taxon>Streptophyta</taxon>
        <taxon>Embryophyta</taxon>
        <taxon>Tracheophyta</taxon>
        <taxon>Spermatophyta</taxon>
        <taxon>Magnoliopsida</taxon>
        <taxon>eudicotyledons</taxon>
        <taxon>Gunneridae</taxon>
        <taxon>Pentapetalae</taxon>
        <taxon>asterids</taxon>
        <taxon>lamiids</taxon>
        <taxon>Lamiales</taxon>
        <taxon>Orobanchaceae</taxon>
        <taxon>Rehmannieae</taxon>
        <taxon>Rehmannia</taxon>
    </lineage>
</organism>
<comment type="caution">
    <text evidence="6">The sequence shown here is derived from an EMBL/GenBank/DDBJ whole genome shotgun (WGS) entry which is preliminary data.</text>
</comment>
<feature type="domain" description="B box-type" evidence="5">
    <location>
        <begin position="1"/>
        <end position="46"/>
    </location>
</feature>
<evidence type="ECO:0000313" key="6">
    <source>
        <dbReference type="EMBL" id="KAK6134755.1"/>
    </source>
</evidence>